<proteinExistence type="predicted"/>
<sequence length="59" mass="7221">MRIKVFQAQNIRLFVELTPKKWMNRLDLDVNKSFFKIIKYFSKFDQVKPEEKCHTKSVK</sequence>
<reference evidence="2" key="1">
    <citation type="submission" date="2017-01" db="EMBL/GenBank/DDBJ databases">
        <authorList>
            <person name="Varghese N."/>
            <person name="Submissions S."/>
        </authorList>
    </citation>
    <scope>NUCLEOTIDE SEQUENCE [LARGE SCALE GENOMIC DNA]</scope>
    <source>
        <strain evidence="2">DSM 46698</strain>
    </source>
</reference>
<evidence type="ECO:0000313" key="2">
    <source>
        <dbReference type="Proteomes" id="UP000186026"/>
    </source>
</evidence>
<keyword evidence="2" id="KW-1185">Reference proteome</keyword>
<gene>
    <name evidence="1" type="ORF">SAMN05421761_11124</name>
</gene>
<dbReference type="AlphaFoldDB" id="A0A1N7NNY8"/>
<name>A0A1N7NNY8_9BACT</name>
<organism evidence="1 2">
    <name type="scientific">Belliella pelovolcani</name>
    <dbReference type="NCBI Taxonomy" id="529505"/>
    <lineage>
        <taxon>Bacteria</taxon>
        <taxon>Pseudomonadati</taxon>
        <taxon>Bacteroidota</taxon>
        <taxon>Cytophagia</taxon>
        <taxon>Cytophagales</taxon>
        <taxon>Cyclobacteriaceae</taxon>
        <taxon>Belliella</taxon>
    </lineage>
</organism>
<evidence type="ECO:0000313" key="1">
    <source>
        <dbReference type="EMBL" id="SIT00125.1"/>
    </source>
</evidence>
<dbReference type="Proteomes" id="UP000186026">
    <property type="component" value="Unassembled WGS sequence"/>
</dbReference>
<dbReference type="STRING" id="529505.SAMN05421761_11124"/>
<dbReference type="EMBL" id="FTOP01000011">
    <property type="protein sequence ID" value="SIT00125.1"/>
    <property type="molecule type" value="Genomic_DNA"/>
</dbReference>
<protein>
    <submittedName>
        <fullName evidence="1">Uncharacterized protein</fullName>
    </submittedName>
</protein>
<accession>A0A1N7NNY8</accession>